<comment type="subcellular location">
    <subcellularLocation>
        <location evidence="1">Cell membrane</location>
        <topology evidence="1">Multi-pass membrane protein</topology>
    </subcellularLocation>
</comment>
<feature type="transmembrane region" description="Helical" evidence="7">
    <location>
        <begin position="18"/>
        <end position="36"/>
    </location>
</feature>
<feature type="domain" description="YetF C-terminal" evidence="8">
    <location>
        <begin position="95"/>
        <end position="165"/>
    </location>
</feature>
<evidence type="ECO:0000313" key="10">
    <source>
        <dbReference type="Proteomes" id="UP000515237"/>
    </source>
</evidence>
<feature type="transmembrane region" description="Helical" evidence="7">
    <location>
        <begin position="48"/>
        <end position="66"/>
    </location>
</feature>
<evidence type="ECO:0000256" key="3">
    <source>
        <dbReference type="ARBA" id="ARBA00022475"/>
    </source>
</evidence>
<dbReference type="InterPro" id="IPR023090">
    <property type="entry name" value="UPF0702_alpha/beta_dom_sf"/>
</dbReference>
<dbReference type="EMBL" id="CP055156">
    <property type="protein sequence ID" value="QNF33546.1"/>
    <property type="molecule type" value="Genomic_DNA"/>
</dbReference>
<keyword evidence="5 7" id="KW-1133">Transmembrane helix</keyword>
<dbReference type="KEGG" id="aswu:HUW51_12750"/>
<evidence type="ECO:0000256" key="4">
    <source>
        <dbReference type="ARBA" id="ARBA00022692"/>
    </source>
</evidence>
<dbReference type="InterPro" id="IPR007353">
    <property type="entry name" value="DUF421"/>
</dbReference>
<feature type="transmembrane region" description="Helical" evidence="7">
    <location>
        <begin position="72"/>
        <end position="93"/>
    </location>
</feature>
<evidence type="ECO:0000256" key="6">
    <source>
        <dbReference type="ARBA" id="ARBA00023136"/>
    </source>
</evidence>
<reference evidence="9 10" key="1">
    <citation type="journal article" date="2018" name="Int. J. Syst. Evol. Microbiol.">
        <title>Adhaeribacter swui sp. nov., isolated from wet mud.</title>
        <authorList>
            <person name="Kim D.U."/>
            <person name="Kim K.W."/>
            <person name="Kang M.S."/>
            <person name="Kim J.Y."/>
            <person name="Jang J.H."/>
            <person name="Kim M.K."/>
        </authorList>
    </citation>
    <scope>NUCLEOTIDE SEQUENCE [LARGE SCALE GENOMIC DNA]</scope>
    <source>
        <strain evidence="9 10">KCTC 52873</strain>
    </source>
</reference>
<dbReference type="Gene3D" id="3.30.240.20">
    <property type="entry name" value="bsu07140 like domains"/>
    <property type="match status" value="1"/>
</dbReference>
<proteinExistence type="inferred from homology"/>
<dbReference type="PANTHER" id="PTHR34582:SF6">
    <property type="entry name" value="UPF0702 TRANSMEMBRANE PROTEIN YCAP"/>
    <property type="match status" value="1"/>
</dbReference>
<dbReference type="GO" id="GO:0005886">
    <property type="term" value="C:plasma membrane"/>
    <property type="evidence" value="ECO:0007669"/>
    <property type="project" value="UniProtKB-SubCell"/>
</dbReference>
<keyword evidence="4 7" id="KW-0812">Transmembrane</keyword>
<name>A0A7G7G8R2_9BACT</name>
<keyword evidence="3" id="KW-1003">Cell membrane</keyword>
<dbReference type="PANTHER" id="PTHR34582">
    <property type="entry name" value="UPF0702 TRANSMEMBRANE PROTEIN YCAP"/>
    <property type="match status" value="1"/>
</dbReference>
<dbReference type="AlphaFoldDB" id="A0A7G7G8R2"/>
<keyword evidence="6 7" id="KW-0472">Membrane</keyword>
<comment type="similarity">
    <text evidence="2">Belongs to the UPF0702 family.</text>
</comment>
<dbReference type="RefSeq" id="WP_185274396.1">
    <property type="nucleotide sequence ID" value="NZ_CP055156.1"/>
</dbReference>
<gene>
    <name evidence="9" type="ORF">HUW51_12750</name>
</gene>
<dbReference type="Pfam" id="PF04239">
    <property type="entry name" value="DUF421"/>
    <property type="match status" value="1"/>
</dbReference>
<keyword evidence="10" id="KW-1185">Reference proteome</keyword>
<protein>
    <submittedName>
        <fullName evidence="9">DUF421 domain-containing protein</fullName>
    </submittedName>
</protein>
<evidence type="ECO:0000256" key="7">
    <source>
        <dbReference type="SAM" id="Phobius"/>
    </source>
</evidence>
<evidence type="ECO:0000259" key="8">
    <source>
        <dbReference type="Pfam" id="PF04239"/>
    </source>
</evidence>
<evidence type="ECO:0000256" key="5">
    <source>
        <dbReference type="ARBA" id="ARBA00022989"/>
    </source>
</evidence>
<dbReference type="Proteomes" id="UP000515237">
    <property type="component" value="Chromosome"/>
</dbReference>
<sequence>MEETFRHLIGPDSNAINWWQMCIRGSLVFFLALVLIRIGDRRIFSKNAAFDIVMSIILGSVLSRAVTGNAPFVPTIITSVALVALHWVLALVAQKHHRFGILIKGQKILLVKDGQVQEKNMRKQKITIHDLHEMLRLNGKTTKIEEVQEAYLERSGNVSVIIRNQKP</sequence>
<evidence type="ECO:0000256" key="2">
    <source>
        <dbReference type="ARBA" id="ARBA00006448"/>
    </source>
</evidence>
<evidence type="ECO:0000313" key="9">
    <source>
        <dbReference type="EMBL" id="QNF33546.1"/>
    </source>
</evidence>
<accession>A0A7G7G8R2</accession>
<organism evidence="9 10">
    <name type="scientific">Adhaeribacter swui</name>
    <dbReference type="NCBI Taxonomy" id="2086471"/>
    <lineage>
        <taxon>Bacteria</taxon>
        <taxon>Pseudomonadati</taxon>
        <taxon>Bacteroidota</taxon>
        <taxon>Cytophagia</taxon>
        <taxon>Cytophagales</taxon>
        <taxon>Hymenobacteraceae</taxon>
        <taxon>Adhaeribacter</taxon>
    </lineage>
</organism>
<evidence type="ECO:0000256" key="1">
    <source>
        <dbReference type="ARBA" id="ARBA00004651"/>
    </source>
</evidence>